<dbReference type="Proteomes" id="UP001234495">
    <property type="component" value="Unassembled WGS sequence"/>
</dbReference>
<keyword evidence="1" id="KW-1133">Transmembrane helix</keyword>
<protein>
    <recommendedName>
        <fullName evidence="4">LPXTG cell wall anchor domain-containing protein</fullName>
    </recommendedName>
</protein>
<accession>A0ABT9ZF01</accession>
<comment type="caution">
    <text evidence="2">The sequence shown here is derived from an EMBL/GenBank/DDBJ whole genome shotgun (WGS) entry which is preliminary data.</text>
</comment>
<dbReference type="EMBL" id="JAUSUD010000004">
    <property type="protein sequence ID" value="MDQ0230148.1"/>
    <property type="molecule type" value="Genomic_DNA"/>
</dbReference>
<gene>
    <name evidence="2" type="ORF">J2S19_001400</name>
</gene>
<reference evidence="2 3" key="1">
    <citation type="submission" date="2023-07" db="EMBL/GenBank/DDBJ databases">
        <title>Genomic Encyclopedia of Type Strains, Phase IV (KMG-IV): sequencing the most valuable type-strain genomes for metagenomic binning, comparative biology and taxonomic classification.</title>
        <authorList>
            <person name="Goeker M."/>
        </authorList>
    </citation>
    <scope>NUCLEOTIDE SEQUENCE [LARGE SCALE GENOMIC DNA]</scope>
    <source>
        <strain evidence="2 3">DSM 29005</strain>
    </source>
</reference>
<keyword evidence="1" id="KW-0812">Transmembrane</keyword>
<evidence type="ECO:0000313" key="3">
    <source>
        <dbReference type="Proteomes" id="UP001234495"/>
    </source>
</evidence>
<sequence>MSFASWFAVGIGVAVAIGLFGNQSKKKKR</sequence>
<evidence type="ECO:0000256" key="1">
    <source>
        <dbReference type="SAM" id="Phobius"/>
    </source>
</evidence>
<feature type="transmembrane region" description="Helical" evidence="1">
    <location>
        <begin position="6"/>
        <end position="22"/>
    </location>
</feature>
<proteinExistence type="predicted"/>
<evidence type="ECO:0008006" key="4">
    <source>
        <dbReference type="Google" id="ProtNLM"/>
    </source>
</evidence>
<keyword evidence="3" id="KW-1185">Reference proteome</keyword>
<evidence type="ECO:0000313" key="2">
    <source>
        <dbReference type="EMBL" id="MDQ0230148.1"/>
    </source>
</evidence>
<keyword evidence="1" id="KW-0472">Membrane</keyword>
<name>A0ABT9ZF01_9BACI</name>
<organism evidence="2 3">
    <name type="scientific">Metabacillus malikii</name>
    <dbReference type="NCBI Taxonomy" id="1504265"/>
    <lineage>
        <taxon>Bacteria</taxon>
        <taxon>Bacillati</taxon>
        <taxon>Bacillota</taxon>
        <taxon>Bacilli</taxon>
        <taxon>Bacillales</taxon>
        <taxon>Bacillaceae</taxon>
        <taxon>Metabacillus</taxon>
    </lineage>
</organism>